<gene>
    <name evidence="2" type="ORF">BFJ65_g18200</name>
</gene>
<reference evidence="2 3" key="1">
    <citation type="journal article" date="2018" name="Sci. Rep.">
        <title>Characterisation of pathogen-specific regions and novel effector candidates in Fusarium oxysporum f. sp. cepae.</title>
        <authorList>
            <person name="Armitage A.D."/>
            <person name="Taylor A."/>
            <person name="Sobczyk M.K."/>
            <person name="Baxter L."/>
            <person name="Greenfield B.P."/>
            <person name="Bates H.J."/>
            <person name="Wilson F."/>
            <person name="Jackson A.C."/>
            <person name="Ott S."/>
            <person name="Harrison R.J."/>
            <person name="Clarkson J.P."/>
        </authorList>
    </citation>
    <scope>NUCLEOTIDE SEQUENCE [LARGE SCALE GENOMIC DNA]</scope>
    <source>
        <strain evidence="2 3">FoC_Fus2</strain>
    </source>
</reference>
<name>A0A3L6MS74_FUSOX</name>
<feature type="region of interest" description="Disordered" evidence="1">
    <location>
        <begin position="1"/>
        <end position="38"/>
    </location>
</feature>
<protein>
    <submittedName>
        <fullName evidence="2">Uncharacterized protein</fullName>
    </submittedName>
</protein>
<dbReference type="Proteomes" id="UP000270866">
    <property type="component" value="Unassembled WGS sequence"/>
</dbReference>
<evidence type="ECO:0000256" key="1">
    <source>
        <dbReference type="SAM" id="MobiDB-lite"/>
    </source>
</evidence>
<evidence type="ECO:0000313" key="2">
    <source>
        <dbReference type="EMBL" id="RKK07033.1"/>
    </source>
</evidence>
<comment type="caution">
    <text evidence="2">The sequence shown here is derived from an EMBL/GenBank/DDBJ whole genome shotgun (WGS) entry which is preliminary data.</text>
</comment>
<proteinExistence type="predicted"/>
<sequence length="38" mass="4529">MSDKKDNQNARKENKMDEDIADQERRVFLPENEQMAFG</sequence>
<organism evidence="2 3">
    <name type="scientific">Fusarium oxysporum f. sp. cepae</name>
    <dbReference type="NCBI Taxonomy" id="396571"/>
    <lineage>
        <taxon>Eukaryota</taxon>
        <taxon>Fungi</taxon>
        <taxon>Dikarya</taxon>
        <taxon>Ascomycota</taxon>
        <taxon>Pezizomycotina</taxon>
        <taxon>Sordariomycetes</taxon>
        <taxon>Hypocreomycetidae</taxon>
        <taxon>Hypocreales</taxon>
        <taxon>Nectriaceae</taxon>
        <taxon>Fusarium</taxon>
        <taxon>Fusarium oxysporum species complex</taxon>
    </lineage>
</organism>
<evidence type="ECO:0000313" key="3">
    <source>
        <dbReference type="Proteomes" id="UP000270866"/>
    </source>
</evidence>
<feature type="compositionally biased region" description="Basic and acidic residues" evidence="1">
    <location>
        <begin position="1"/>
        <end position="28"/>
    </location>
</feature>
<dbReference type="AlphaFoldDB" id="A0A3L6MS74"/>
<dbReference type="EMBL" id="MRCU01000018">
    <property type="protein sequence ID" value="RKK07033.1"/>
    <property type="molecule type" value="Genomic_DNA"/>
</dbReference>
<accession>A0A3L6MS74</accession>